<dbReference type="Proteomes" id="UP000887578">
    <property type="component" value="Unplaced"/>
</dbReference>
<keyword evidence="3" id="KW-1185">Reference proteome</keyword>
<dbReference type="AlphaFoldDB" id="A0A914P081"/>
<keyword evidence="2" id="KW-0812">Transmembrane</keyword>
<keyword evidence="2" id="KW-1133">Transmembrane helix</keyword>
<dbReference type="InterPro" id="IPR004151">
    <property type="entry name" value="7TM_GPCR_serpentine_rcpt_Sre"/>
</dbReference>
<dbReference type="Pfam" id="PF03125">
    <property type="entry name" value="Sre"/>
    <property type="match status" value="1"/>
</dbReference>
<feature type="transmembrane region" description="Helical" evidence="2">
    <location>
        <begin position="69"/>
        <end position="89"/>
    </location>
</feature>
<comment type="similarity">
    <text evidence="1">Belongs to the nematode receptor-like protein sre family.</text>
</comment>
<dbReference type="GO" id="GO:0007606">
    <property type="term" value="P:sensory perception of chemical stimulus"/>
    <property type="evidence" value="ECO:0007669"/>
    <property type="project" value="InterPro"/>
</dbReference>
<keyword evidence="2" id="KW-0472">Membrane</keyword>
<feature type="transmembrane region" description="Helical" evidence="2">
    <location>
        <begin position="181"/>
        <end position="202"/>
    </location>
</feature>
<evidence type="ECO:0000256" key="1">
    <source>
        <dbReference type="ARBA" id="ARBA00006803"/>
    </source>
</evidence>
<feature type="transmembrane region" description="Helical" evidence="2">
    <location>
        <begin position="143"/>
        <end position="169"/>
    </location>
</feature>
<proteinExistence type="inferred from homology"/>
<dbReference type="InterPro" id="IPR052854">
    <property type="entry name" value="Serpentine_rcpt_epsilon"/>
</dbReference>
<sequence length="255" mass="29337">MLLPFGNAINTYFSTINPPGLKTLWIRYLCGSGGHMFRLTSLAILIERIVATYYASIYERSRYLKHTDLIASFTCVGISLIIPAFTVFLAVSDTFIIIFITLSLFAIVFLTMFLVRKNQELRRITQMNPLLHHRYQLAMNLRLLSLLQPFIIFIALINFIGVIILYIVAFTTGNFLYGYYALYYTYYTGIFCITAFITCKYYNNYQKRNKVSSVKIATVTTDESNAKIVTTVDGQNLPTKVSVDNYFKDLHNAWK</sequence>
<dbReference type="WBParaSite" id="PDA_v2.g10567.t1">
    <property type="protein sequence ID" value="PDA_v2.g10567.t1"/>
    <property type="gene ID" value="PDA_v2.g10567"/>
</dbReference>
<dbReference type="GO" id="GO:0016020">
    <property type="term" value="C:membrane"/>
    <property type="evidence" value="ECO:0007669"/>
    <property type="project" value="InterPro"/>
</dbReference>
<reference evidence="4" key="1">
    <citation type="submission" date="2022-11" db="UniProtKB">
        <authorList>
            <consortium name="WormBaseParasite"/>
        </authorList>
    </citation>
    <scope>IDENTIFICATION</scope>
</reference>
<protein>
    <submittedName>
        <fullName evidence="4">Gustatory receptor</fullName>
    </submittedName>
</protein>
<dbReference type="PANTHER" id="PTHR47518">
    <property type="entry name" value="SERPENTINE RECEPTOR CLASS EPSILON-13-RELATED"/>
    <property type="match status" value="1"/>
</dbReference>
<dbReference type="PANTHER" id="PTHR47518:SF9">
    <property type="entry name" value="SERPENTINE RECEPTOR, CLASS T"/>
    <property type="match status" value="1"/>
</dbReference>
<organism evidence="3 4">
    <name type="scientific">Panagrolaimus davidi</name>
    <dbReference type="NCBI Taxonomy" id="227884"/>
    <lineage>
        <taxon>Eukaryota</taxon>
        <taxon>Metazoa</taxon>
        <taxon>Ecdysozoa</taxon>
        <taxon>Nematoda</taxon>
        <taxon>Chromadorea</taxon>
        <taxon>Rhabditida</taxon>
        <taxon>Tylenchina</taxon>
        <taxon>Panagrolaimomorpha</taxon>
        <taxon>Panagrolaimoidea</taxon>
        <taxon>Panagrolaimidae</taxon>
        <taxon>Panagrolaimus</taxon>
    </lineage>
</organism>
<evidence type="ECO:0000256" key="2">
    <source>
        <dbReference type="SAM" id="Phobius"/>
    </source>
</evidence>
<evidence type="ECO:0000313" key="3">
    <source>
        <dbReference type="Proteomes" id="UP000887578"/>
    </source>
</evidence>
<accession>A0A914P081</accession>
<feature type="transmembrane region" description="Helical" evidence="2">
    <location>
        <begin position="95"/>
        <end position="115"/>
    </location>
</feature>
<evidence type="ECO:0000313" key="4">
    <source>
        <dbReference type="WBParaSite" id="PDA_v2.g10567.t1"/>
    </source>
</evidence>
<feature type="transmembrane region" description="Helical" evidence="2">
    <location>
        <begin position="36"/>
        <end position="57"/>
    </location>
</feature>
<name>A0A914P081_9BILA</name>